<dbReference type="PROSITE" id="PS51257">
    <property type="entry name" value="PROKAR_LIPOPROTEIN"/>
    <property type="match status" value="1"/>
</dbReference>
<dbReference type="GO" id="GO:0022857">
    <property type="term" value="F:transmembrane transporter activity"/>
    <property type="evidence" value="ECO:0007669"/>
    <property type="project" value="TreeGrafter"/>
</dbReference>
<feature type="transmembrane region" description="Helical" evidence="6">
    <location>
        <begin position="340"/>
        <end position="363"/>
    </location>
</feature>
<evidence type="ECO:0000256" key="6">
    <source>
        <dbReference type="SAM" id="Phobius"/>
    </source>
</evidence>
<accession>A0A4R8DUI1</accession>
<gene>
    <name evidence="9" type="ORF">EDB95_2618</name>
</gene>
<dbReference type="GO" id="GO:0005886">
    <property type="term" value="C:plasma membrane"/>
    <property type="evidence" value="ECO:0007669"/>
    <property type="project" value="UniProtKB-SubCell"/>
</dbReference>
<evidence type="ECO:0000256" key="3">
    <source>
        <dbReference type="ARBA" id="ARBA00022692"/>
    </source>
</evidence>
<dbReference type="PANTHER" id="PTHR30572">
    <property type="entry name" value="MEMBRANE COMPONENT OF TRANSPORTER-RELATED"/>
    <property type="match status" value="1"/>
</dbReference>
<feature type="transmembrane region" description="Helical" evidence="6">
    <location>
        <begin position="383"/>
        <end position="407"/>
    </location>
</feature>
<evidence type="ECO:0000256" key="4">
    <source>
        <dbReference type="ARBA" id="ARBA00022989"/>
    </source>
</evidence>
<proteinExistence type="predicted"/>
<keyword evidence="10" id="KW-1185">Reference proteome</keyword>
<evidence type="ECO:0000256" key="1">
    <source>
        <dbReference type="ARBA" id="ARBA00004651"/>
    </source>
</evidence>
<feature type="domain" description="ABC3 transporter permease C-terminal" evidence="7">
    <location>
        <begin position="685"/>
        <end position="789"/>
    </location>
</feature>
<dbReference type="InterPro" id="IPR003838">
    <property type="entry name" value="ABC3_permease_C"/>
</dbReference>
<keyword evidence="4 6" id="KW-1133">Transmembrane helix</keyword>
<dbReference type="RefSeq" id="WP_133994223.1">
    <property type="nucleotide sequence ID" value="NZ_SODV01000001.1"/>
</dbReference>
<keyword evidence="5 6" id="KW-0472">Membrane</keyword>
<evidence type="ECO:0000313" key="10">
    <source>
        <dbReference type="Proteomes" id="UP000294498"/>
    </source>
</evidence>
<feature type="transmembrane region" description="Helical" evidence="6">
    <location>
        <begin position="726"/>
        <end position="746"/>
    </location>
</feature>
<evidence type="ECO:0000256" key="2">
    <source>
        <dbReference type="ARBA" id="ARBA00022475"/>
    </source>
</evidence>
<comment type="caution">
    <text evidence="9">The sequence shown here is derived from an EMBL/GenBank/DDBJ whole genome shotgun (WGS) entry which is preliminary data.</text>
</comment>
<evidence type="ECO:0000313" key="9">
    <source>
        <dbReference type="EMBL" id="TDX01578.1"/>
    </source>
</evidence>
<feature type="domain" description="ABC3 transporter permease C-terminal" evidence="7">
    <location>
        <begin position="295"/>
        <end position="409"/>
    </location>
</feature>
<feature type="transmembrane region" description="Helical" evidence="6">
    <location>
        <begin position="766"/>
        <end position="791"/>
    </location>
</feature>
<dbReference type="Proteomes" id="UP000294498">
    <property type="component" value="Unassembled WGS sequence"/>
</dbReference>
<evidence type="ECO:0000259" key="8">
    <source>
        <dbReference type="Pfam" id="PF12704"/>
    </source>
</evidence>
<dbReference type="OrthoDB" id="5933722at2"/>
<reference evidence="9 10" key="1">
    <citation type="submission" date="2019-03" db="EMBL/GenBank/DDBJ databases">
        <title>Genomic Encyclopedia of Type Strains, Phase IV (KMG-IV): sequencing the most valuable type-strain genomes for metagenomic binning, comparative biology and taxonomic classification.</title>
        <authorList>
            <person name="Goeker M."/>
        </authorList>
    </citation>
    <scope>NUCLEOTIDE SEQUENCE [LARGE SCALE GENOMIC DNA]</scope>
    <source>
        <strain evidence="9 10">DSM 100059</strain>
    </source>
</reference>
<feature type="transmembrane region" description="Helical" evidence="6">
    <location>
        <begin position="428"/>
        <end position="451"/>
    </location>
</feature>
<feature type="transmembrane region" description="Helical" evidence="6">
    <location>
        <begin position="682"/>
        <end position="706"/>
    </location>
</feature>
<sequence>MKRYFRIALRSLSKNRVFSLINITGLAVGLACCLLMMAYIAWETGYDRNANQLYRVGVQLNQNGGIADYPDVDVAVGEGIKEAVPGVLASTRILQAAVPIVHYGDKRFKETNIAMCDSNFLQLFSIPLVEGDARTALVEPSSMVITRAFEKKYFGGEPGLGKTLLLAGGAPFKVTGVVDKIPDQTHFHFDAFLSITSSQGIMHNHTWSNIGFYTYLLLQKGVDPKTVERQLPPLVEKYVVPEVVHDMGVSLAEARKSIDAWHFYLMPVRDIHLQSHTKYELEPGGDSQYVYIFAALAVFILLLACVNFTNLSTASSAGRSREIGIRKVLGSIRSQLVTQFLTESLLLTLAAMLLALGLVWLLLPWFNQVSGKSLPFGYFLSPGALATDLGLVVLAGFLAGVYPAFFLSSFKILQVLRGKAASGRRSTLRSTLVVFQFIISTSLIIATLIVYRQLYYMQHKKLGYDKDQVVFLKDAYGLQANQYAFKQHLLADPRVTSVSLSRDVPVELPGMGSDGTEVFAKENKDNETASEIHTNIFHVDYDYIKTLGMTIVTGRNLSADFPGDSSAVVINESAVRDLGYKNNQVALDKIIVGSGQKEWHVVGIVEDFHYTSVKQKIAPLMMMLGHNFGGVLIKIHTGDVEGVLDHIRTEWTTLNNQLPFDYYFLDDRFAALYSQEQKTGQIFTLFAAVAIVIASLGLFGLVAFTVEKRTKEIGIRKVLGANATQLVFLLAGDFLRLVSIALVIAIPLTWMAMHRWLENFAYQTGIAWWIFALAGISALGLALVTISFRAIRAALANPVKSLRSE</sequence>
<dbReference type="Pfam" id="PF12704">
    <property type="entry name" value="MacB_PCD"/>
    <property type="match status" value="1"/>
</dbReference>
<feature type="domain" description="MacB-like periplasmic core" evidence="8">
    <location>
        <begin position="19"/>
        <end position="232"/>
    </location>
</feature>
<comment type="subcellular location">
    <subcellularLocation>
        <location evidence="1">Cell membrane</location>
        <topology evidence="1">Multi-pass membrane protein</topology>
    </subcellularLocation>
</comment>
<keyword evidence="3 6" id="KW-0812">Transmembrane</keyword>
<dbReference type="PANTHER" id="PTHR30572:SF18">
    <property type="entry name" value="ABC-TYPE MACROLIDE FAMILY EXPORT SYSTEM PERMEASE COMPONENT 2"/>
    <property type="match status" value="1"/>
</dbReference>
<evidence type="ECO:0000259" key="7">
    <source>
        <dbReference type="Pfam" id="PF02687"/>
    </source>
</evidence>
<dbReference type="Pfam" id="PF02687">
    <property type="entry name" value="FtsX"/>
    <property type="match status" value="2"/>
</dbReference>
<name>A0A4R8DUI1_9BACT</name>
<feature type="transmembrane region" description="Helical" evidence="6">
    <location>
        <begin position="289"/>
        <end position="311"/>
    </location>
</feature>
<dbReference type="AlphaFoldDB" id="A0A4R8DUI1"/>
<feature type="transmembrane region" description="Helical" evidence="6">
    <location>
        <begin position="20"/>
        <end position="42"/>
    </location>
</feature>
<evidence type="ECO:0000256" key="5">
    <source>
        <dbReference type="ARBA" id="ARBA00023136"/>
    </source>
</evidence>
<dbReference type="InterPro" id="IPR050250">
    <property type="entry name" value="Macrolide_Exporter_MacB"/>
</dbReference>
<organism evidence="9 10">
    <name type="scientific">Dinghuibacter silviterrae</name>
    <dbReference type="NCBI Taxonomy" id="1539049"/>
    <lineage>
        <taxon>Bacteria</taxon>
        <taxon>Pseudomonadati</taxon>
        <taxon>Bacteroidota</taxon>
        <taxon>Chitinophagia</taxon>
        <taxon>Chitinophagales</taxon>
        <taxon>Chitinophagaceae</taxon>
        <taxon>Dinghuibacter</taxon>
    </lineage>
</organism>
<keyword evidence="2" id="KW-1003">Cell membrane</keyword>
<dbReference type="EMBL" id="SODV01000001">
    <property type="protein sequence ID" value="TDX01578.1"/>
    <property type="molecule type" value="Genomic_DNA"/>
</dbReference>
<protein>
    <submittedName>
        <fullName evidence="9">Putative ABC transport system permease protein</fullName>
    </submittedName>
</protein>
<dbReference type="InterPro" id="IPR025857">
    <property type="entry name" value="MacB_PCD"/>
</dbReference>